<dbReference type="Proteomes" id="UP000783686">
    <property type="component" value="Unassembled WGS sequence"/>
</dbReference>
<protein>
    <submittedName>
        <fullName evidence="1">Uncharacterized protein</fullName>
    </submittedName>
</protein>
<dbReference type="EMBL" id="CAJFDH010000005">
    <property type="protein sequence ID" value="CAD5225979.1"/>
    <property type="molecule type" value="Genomic_DNA"/>
</dbReference>
<evidence type="ECO:0000313" key="2">
    <source>
        <dbReference type="Proteomes" id="UP000614601"/>
    </source>
</evidence>
<accession>A0A811LCU6</accession>
<name>A0A811LCU6_9BILA</name>
<gene>
    <name evidence="1" type="ORF">BOKJ2_LOCUS11848</name>
</gene>
<keyword evidence="2" id="KW-1185">Reference proteome</keyword>
<comment type="caution">
    <text evidence="1">The sequence shown here is derived from an EMBL/GenBank/DDBJ whole genome shotgun (WGS) entry which is preliminary data.</text>
</comment>
<evidence type="ECO:0000313" key="1">
    <source>
        <dbReference type="EMBL" id="CAD5225979.1"/>
    </source>
</evidence>
<sequence>MSLPASTNHTNSTSTVTNAKPHIRLTIHKSIRCDDKPVASGYCDDGCFRWYGNFTEWYLKFEDNQSRYFELFQGYNCDQERLFFGWFRNNVCLGFRSKIVANSLKCRDSE</sequence>
<reference evidence="1" key="1">
    <citation type="submission" date="2020-09" db="EMBL/GenBank/DDBJ databases">
        <authorList>
            <person name="Kikuchi T."/>
        </authorList>
    </citation>
    <scope>NUCLEOTIDE SEQUENCE</scope>
    <source>
        <strain evidence="1">SH1</strain>
    </source>
</reference>
<dbReference type="AlphaFoldDB" id="A0A811LCU6"/>
<dbReference type="EMBL" id="CAJFCW020000005">
    <property type="protein sequence ID" value="CAG9121567.1"/>
    <property type="molecule type" value="Genomic_DNA"/>
</dbReference>
<dbReference type="Proteomes" id="UP000614601">
    <property type="component" value="Unassembled WGS sequence"/>
</dbReference>
<organism evidence="1 2">
    <name type="scientific">Bursaphelenchus okinawaensis</name>
    <dbReference type="NCBI Taxonomy" id="465554"/>
    <lineage>
        <taxon>Eukaryota</taxon>
        <taxon>Metazoa</taxon>
        <taxon>Ecdysozoa</taxon>
        <taxon>Nematoda</taxon>
        <taxon>Chromadorea</taxon>
        <taxon>Rhabditida</taxon>
        <taxon>Tylenchina</taxon>
        <taxon>Tylenchomorpha</taxon>
        <taxon>Aphelenchoidea</taxon>
        <taxon>Aphelenchoididae</taxon>
        <taxon>Bursaphelenchus</taxon>
    </lineage>
</organism>
<proteinExistence type="predicted"/>